<evidence type="ECO:0000256" key="1">
    <source>
        <dbReference type="SAM" id="Phobius"/>
    </source>
</evidence>
<gene>
    <name evidence="2" type="primary">gb27475</name>
    <name evidence="2" type="ORF">PR202_gb27475</name>
</gene>
<keyword evidence="3" id="KW-1185">Reference proteome</keyword>
<keyword evidence="1" id="KW-0472">Membrane</keyword>
<reference evidence="2" key="1">
    <citation type="journal article" date="2018" name="DNA Res.">
        <title>Multiple hybrid de novo genome assembly of finger millet, an orphan allotetraploid crop.</title>
        <authorList>
            <person name="Hatakeyama M."/>
            <person name="Aluri S."/>
            <person name="Balachadran M.T."/>
            <person name="Sivarajan S.R."/>
            <person name="Patrignani A."/>
            <person name="Gruter S."/>
            <person name="Poveda L."/>
            <person name="Shimizu-Inatsugi R."/>
            <person name="Baeten J."/>
            <person name="Francoijs K.J."/>
            <person name="Nataraja K.N."/>
            <person name="Reddy Y.A.N."/>
            <person name="Phadnis S."/>
            <person name="Ravikumar R.L."/>
            <person name="Schlapbach R."/>
            <person name="Sreeman S.M."/>
            <person name="Shimizu K.K."/>
        </authorList>
    </citation>
    <scope>NUCLEOTIDE SEQUENCE</scope>
</reference>
<evidence type="ECO:0000313" key="3">
    <source>
        <dbReference type="Proteomes" id="UP001054889"/>
    </source>
</evidence>
<reference evidence="2" key="2">
    <citation type="submission" date="2021-12" db="EMBL/GenBank/DDBJ databases">
        <title>Resequencing data analysis of finger millet.</title>
        <authorList>
            <person name="Hatakeyama M."/>
            <person name="Aluri S."/>
            <person name="Balachadran M.T."/>
            <person name="Sivarajan S.R."/>
            <person name="Poveda L."/>
            <person name="Shimizu-Inatsugi R."/>
            <person name="Schlapbach R."/>
            <person name="Sreeman S.M."/>
            <person name="Shimizu K.K."/>
        </authorList>
    </citation>
    <scope>NUCLEOTIDE SEQUENCE</scope>
</reference>
<dbReference type="Proteomes" id="UP001054889">
    <property type="component" value="Unassembled WGS sequence"/>
</dbReference>
<dbReference type="PANTHER" id="PTHR34797">
    <property type="entry name" value="ATG8-INTERACTING PROTEIN 2"/>
    <property type="match status" value="1"/>
</dbReference>
<sequence length="457" mass="49557">MRLPCRAGLRELPVPPGVWCMSQVHGPWALPASDIHCGSLAAPTSSFLTHLPHQWRFDLIPSSPSLPPPPPPRITLSCPSAVAADSEPPLLNRTGDPSLLVSSASLAGRLVVISFPQLVVSFAVTAVSDRVAALVSAFYAPSDLAGRGYSFWSWERRFAKIRGSSGCLSRSLLWGLRNDCSIWCALDYCRSDSWFCECLDVDGRFKDMAESEKEVEGTTNPRGADWEVVTLTASAYAAAPGPEGRAAASNSSDPLLMSDHFVFPPSEHENLPIQSSFDEIQPEKDVQEASTSVENYSFKNLGAKNDPASERIEFDDEGRNLSVDAVEMRDDMPEYGSAHAEDVGRGFVAHDEGTEAGGESDEKLDQSSKSAASKSCDAGASCKCWLKKHMTCLYHQAKETNAIWSVVVAAALVGIVILGRWHKDKLHINPLKWRSGSAVSVLVLKALYGTAYPKTDM</sequence>
<dbReference type="AlphaFoldDB" id="A0AAV5FUL6"/>
<protein>
    <submittedName>
        <fullName evidence="2">Uncharacterized protein</fullName>
    </submittedName>
</protein>
<keyword evidence="1" id="KW-1133">Transmembrane helix</keyword>
<feature type="transmembrane region" description="Helical" evidence="1">
    <location>
        <begin position="402"/>
        <end position="421"/>
    </location>
</feature>
<dbReference type="EMBL" id="BQKI01000096">
    <property type="protein sequence ID" value="GJN38437.1"/>
    <property type="molecule type" value="Genomic_DNA"/>
</dbReference>
<comment type="caution">
    <text evidence="2">The sequence shown here is derived from an EMBL/GenBank/DDBJ whole genome shotgun (WGS) entry which is preliminary data.</text>
</comment>
<proteinExistence type="predicted"/>
<organism evidence="2 3">
    <name type="scientific">Eleusine coracana subsp. coracana</name>
    <dbReference type="NCBI Taxonomy" id="191504"/>
    <lineage>
        <taxon>Eukaryota</taxon>
        <taxon>Viridiplantae</taxon>
        <taxon>Streptophyta</taxon>
        <taxon>Embryophyta</taxon>
        <taxon>Tracheophyta</taxon>
        <taxon>Spermatophyta</taxon>
        <taxon>Magnoliopsida</taxon>
        <taxon>Liliopsida</taxon>
        <taxon>Poales</taxon>
        <taxon>Poaceae</taxon>
        <taxon>PACMAD clade</taxon>
        <taxon>Chloridoideae</taxon>
        <taxon>Cynodonteae</taxon>
        <taxon>Eleusininae</taxon>
        <taxon>Eleusine</taxon>
    </lineage>
</organism>
<dbReference type="InterPro" id="IPR040304">
    <property type="entry name" value="ATG8-IP-1/2"/>
</dbReference>
<keyword evidence="1" id="KW-0812">Transmembrane</keyword>
<name>A0AAV5FUL6_ELECO</name>
<dbReference type="PANTHER" id="PTHR34797:SF1">
    <property type="entry name" value="ATG8-INTERACTING PROTEIN 2"/>
    <property type="match status" value="1"/>
</dbReference>
<accession>A0AAV5FUL6</accession>
<evidence type="ECO:0000313" key="2">
    <source>
        <dbReference type="EMBL" id="GJN38437.1"/>
    </source>
</evidence>